<dbReference type="AlphaFoldDB" id="A0A6G1JZ84"/>
<accession>A0A6G1JZ84</accession>
<organism evidence="2 3">
    <name type="scientific">Pleomassaria siparia CBS 279.74</name>
    <dbReference type="NCBI Taxonomy" id="1314801"/>
    <lineage>
        <taxon>Eukaryota</taxon>
        <taxon>Fungi</taxon>
        <taxon>Dikarya</taxon>
        <taxon>Ascomycota</taxon>
        <taxon>Pezizomycotina</taxon>
        <taxon>Dothideomycetes</taxon>
        <taxon>Pleosporomycetidae</taxon>
        <taxon>Pleosporales</taxon>
        <taxon>Pleomassariaceae</taxon>
        <taxon>Pleomassaria</taxon>
    </lineage>
</organism>
<keyword evidence="3" id="KW-1185">Reference proteome</keyword>
<feature type="transmembrane region" description="Helical" evidence="1">
    <location>
        <begin position="66"/>
        <end position="90"/>
    </location>
</feature>
<proteinExistence type="predicted"/>
<protein>
    <submittedName>
        <fullName evidence="2">Uncharacterized protein</fullName>
    </submittedName>
</protein>
<name>A0A6G1JZ84_9PLEO</name>
<sequence length="96" mass="10542">MLNGSKLSPTGSECAGWEALREHAGFVVSRAVVTAQRSALHPCWKAVESAYSEYSIVSSRVPVCVWYVWCVWCVCVYACVCLCVCLCVWMPGCLDA</sequence>
<dbReference type="Proteomes" id="UP000799428">
    <property type="component" value="Unassembled WGS sequence"/>
</dbReference>
<evidence type="ECO:0000313" key="3">
    <source>
        <dbReference type="Proteomes" id="UP000799428"/>
    </source>
</evidence>
<dbReference type="EMBL" id="MU005778">
    <property type="protein sequence ID" value="KAF2705521.1"/>
    <property type="molecule type" value="Genomic_DNA"/>
</dbReference>
<evidence type="ECO:0000256" key="1">
    <source>
        <dbReference type="SAM" id="Phobius"/>
    </source>
</evidence>
<keyword evidence="1" id="KW-0472">Membrane</keyword>
<evidence type="ECO:0000313" key="2">
    <source>
        <dbReference type="EMBL" id="KAF2705521.1"/>
    </source>
</evidence>
<reference evidence="2" key="1">
    <citation type="journal article" date="2020" name="Stud. Mycol.">
        <title>101 Dothideomycetes genomes: a test case for predicting lifestyles and emergence of pathogens.</title>
        <authorList>
            <person name="Haridas S."/>
            <person name="Albert R."/>
            <person name="Binder M."/>
            <person name="Bloem J."/>
            <person name="Labutti K."/>
            <person name="Salamov A."/>
            <person name="Andreopoulos B."/>
            <person name="Baker S."/>
            <person name="Barry K."/>
            <person name="Bills G."/>
            <person name="Bluhm B."/>
            <person name="Cannon C."/>
            <person name="Castanera R."/>
            <person name="Culley D."/>
            <person name="Daum C."/>
            <person name="Ezra D."/>
            <person name="Gonzalez J."/>
            <person name="Henrissat B."/>
            <person name="Kuo A."/>
            <person name="Liang C."/>
            <person name="Lipzen A."/>
            <person name="Lutzoni F."/>
            <person name="Magnuson J."/>
            <person name="Mondo S."/>
            <person name="Nolan M."/>
            <person name="Ohm R."/>
            <person name="Pangilinan J."/>
            <person name="Park H.-J."/>
            <person name="Ramirez L."/>
            <person name="Alfaro M."/>
            <person name="Sun H."/>
            <person name="Tritt A."/>
            <person name="Yoshinaga Y."/>
            <person name="Zwiers L.-H."/>
            <person name="Turgeon B."/>
            <person name="Goodwin S."/>
            <person name="Spatafora J."/>
            <person name="Crous P."/>
            <person name="Grigoriev I."/>
        </authorList>
    </citation>
    <scope>NUCLEOTIDE SEQUENCE</scope>
    <source>
        <strain evidence="2">CBS 279.74</strain>
    </source>
</reference>
<gene>
    <name evidence="2" type="ORF">K504DRAFT_92107</name>
</gene>
<keyword evidence="1" id="KW-1133">Transmembrane helix</keyword>
<keyword evidence="1" id="KW-0812">Transmembrane</keyword>